<dbReference type="AlphaFoldDB" id="W3WXL5"/>
<feature type="region of interest" description="Disordered" evidence="4">
    <location>
        <begin position="39"/>
        <end position="60"/>
    </location>
</feature>
<keyword evidence="2" id="KW-0689">Ribosomal protein</keyword>
<dbReference type="GO" id="GO:0005840">
    <property type="term" value="C:ribosome"/>
    <property type="evidence" value="ECO:0007669"/>
    <property type="project" value="UniProtKB-KW"/>
</dbReference>
<dbReference type="InterPro" id="IPR000235">
    <property type="entry name" value="Ribosomal_uS7"/>
</dbReference>
<dbReference type="InParanoid" id="W3WXL5"/>
<comment type="similarity">
    <text evidence="1">Belongs to the universal ribosomal protein uS7 family.</text>
</comment>
<sequence length="289" mass="31999">MASKLNPWGVCRNLCIRSRPALQTTERRIAFPIAKRGLADDTTTKSNGTDASSIPPPTESAPIVRRTEVFADNWLNAEALSRLEQAAAGQELYDDEIGHKFGMPTPPGKNDKLQDRYPAVIHQISRILMRDGKLSVAERHVGLILNFLRTTPAPKVNPMRPLLPGSPPPEQLPLDPVLYLTLAIDSVAPLVRVRMMKGMAGGGQALEVPEPLTLRQRRRTAILWILDVVNKKKSRGSGKKQFASRVGEELVAVVEGRSSVWDKRQIVHKLSTSSRANLNHPAMLAQRRK</sequence>
<organism evidence="6 7">
    <name type="scientific">Pestalotiopsis fici (strain W106-1 / CGMCC3.15140)</name>
    <dbReference type="NCBI Taxonomy" id="1229662"/>
    <lineage>
        <taxon>Eukaryota</taxon>
        <taxon>Fungi</taxon>
        <taxon>Dikarya</taxon>
        <taxon>Ascomycota</taxon>
        <taxon>Pezizomycotina</taxon>
        <taxon>Sordariomycetes</taxon>
        <taxon>Xylariomycetidae</taxon>
        <taxon>Amphisphaeriales</taxon>
        <taxon>Sporocadaceae</taxon>
        <taxon>Pestalotiopsis</taxon>
    </lineage>
</organism>
<dbReference type="GO" id="GO:0006412">
    <property type="term" value="P:translation"/>
    <property type="evidence" value="ECO:0007669"/>
    <property type="project" value="InterPro"/>
</dbReference>
<dbReference type="RefSeq" id="XP_007836701.1">
    <property type="nucleotide sequence ID" value="XM_007838510.1"/>
</dbReference>
<name>W3WXL5_PESFW</name>
<evidence type="ECO:0000313" key="7">
    <source>
        <dbReference type="Proteomes" id="UP000030651"/>
    </source>
</evidence>
<proteinExistence type="inferred from homology"/>
<evidence type="ECO:0000256" key="2">
    <source>
        <dbReference type="ARBA" id="ARBA00022980"/>
    </source>
</evidence>
<dbReference type="Proteomes" id="UP000030651">
    <property type="component" value="Unassembled WGS sequence"/>
</dbReference>
<dbReference type="KEGG" id="pfy:PFICI_09929"/>
<dbReference type="InterPro" id="IPR023798">
    <property type="entry name" value="Ribosomal_uS7_dom"/>
</dbReference>
<dbReference type="PANTHER" id="PTHR11205">
    <property type="entry name" value="RIBOSOMAL PROTEIN S7"/>
    <property type="match status" value="1"/>
</dbReference>
<dbReference type="eggNOG" id="KOG3291">
    <property type="taxonomic scope" value="Eukaryota"/>
</dbReference>
<gene>
    <name evidence="6" type="ORF">PFICI_09929</name>
</gene>
<reference evidence="7" key="1">
    <citation type="journal article" date="2015" name="BMC Genomics">
        <title>Genomic and transcriptomic analysis of the endophytic fungus Pestalotiopsis fici reveals its lifestyle and high potential for synthesis of natural products.</title>
        <authorList>
            <person name="Wang X."/>
            <person name="Zhang X."/>
            <person name="Liu L."/>
            <person name="Xiang M."/>
            <person name="Wang W."/>
            <person name="Sun X."/>
            <person name="Che Y."/>
            <person name="Guo L."/>
            <person name="Liu G."/>
            <person name="Guo L."/>
            <person name="Wang C."/>
            <person name="Yin W.B."/>
            <person name="Stadler M."/>
            <person name="Zhang X."/>
            <person name="Liu X."/>
        </authorList>
    </citation>
    <scope>NUCLEOTIDE SEQUENCE [LARGE SCALE GENOMIC DNA]</scope>
    <source>
        <strain evidence="7">W106-1 / CGMCC3.15140</strain>
    </source>
</reference>
<evidence type="ECO:0000256" key="1">
    <source>
        <dbReference type="ARBA" id="ARBA00007151"/>
    </source>
</evidence>
<dbReference type="EMBL" id="KI912115">
    <property type="protein sequence ID" value="ETS77867.1"/>
    <property type="molecule type" value="Genomic_DNA"/>
</dbReference>
<dbReference type="InterPro" id="IPR036823">
    <property type="entry name" value="Ribosomal_uS7_dom_sf"/>
</dbReference>
<accession>W3WXL5</accession>
<dbReference type="HOGENOM" id="CLU_049057_0_1_1"/>
<evidence type="ECO:0000256" key="4">
    <source>
        <dbReference type="SAM" id="MobiDB-lite"/>
    </source>
</evidence>
<dbReference type="OrthoDB" id="9972728at2759"/>
<dbReference type="SUPFAM" id="SSF47973">
    <property type="entry name" value="Ribosomal protein S7"/>
    <property type="match status" value="1"/>
</dbReference>
<feature type="domain" description="Small ribosomal subunit protein uS7" evidence="5">
    <location>
        <begin position="116"/>
        <end position="275"/>
    </location>
</feature>
<dbReference type="GeneID" id="19274942"/>
<evidence type="ECO:0000313" key="6">
    <source>
        <dbReference type="EMBL" id="ETS77867.1"/>
    </source>
</evidence>
<dbReference type="Gene3D" id="1.10.455.10">
    <property type="entry name" value="Ribosomal protein S7 domain"/>
    <property type="match status" value="1"/>
</dbReference>
<dbReference type="Pfam" id="PF00177">
    <property type="entry name" value="Ribosomal_S7"/>
    <property type="match status" value="1"/>
</dbReference>
<protein>
    <recommendedName>
        <fullName evidence="5">Small ribosomal subunit protein uS7 domain-containing protein</fullName>
    </recommendedName>
</protein>
<evidence type="ECO:0000259" key="5">
    <source>
        <dbReference type="Pfam" id="PF00177"/>
    </source>
</evidence>
<dbReference type="GO" id="GO:1990904">
    <property type="term" value="C:ribonucleoprotein complex"/>
    <property type="evidence" value="ECO:0007669"/>
    <property type="project" value="UniProtKB-KW"/>
</dbReference>
<dbReference type="OMA" id="TAFKWIL"/>
<evidence type="ECO:0000256" key="3">
    <source>
        <dbReference type="ARBA" id="ARBA00023274"/>
    </source>
</evidence>
<keyword evidence="7" id="KW-1185">Reference proteome</keyword>
<keyword evidence="3" id="KW-0687">Ribonucleoprotein</keyword>
<dbReference type="FunCoup" id="W3WXL5">
    <property type="interactions" value="222"/>
</dbReference>
<dbReference type="STRING" id="1229662.W3WXL5"/>